<dbReference type="InterPro" id="IPR036734">
    <property type="entry name" value="Neur_chan_lig-bd_sf"/>
</dbReference>
<dbReference type="InterPro" id="IPR006201">
    <property type="entry name" value="Neur_channel"/>
</dbReference>
<dbReference type="Pfam" id="PF02931">
    <property type="entry name" value="Neur_chan_LBD"/>
    <property type="match status" value="1"/>
</dbReference>
<dbReference type="Gene3D" id="2.70.170.10">
    <property type="entry name" value="Neurotransmitter-gated ion-channel ligand-binding domain"/>
    <property type="match status" value="1"/>
</dbReference>
<dbReference type="CDD" id="cd18989">
    <property type="entry name" value="LGIC_ECD_cation"/>
    <property type="match status" value="1"/>
</dbReference>
<name>A0A914X191_9BILA</name>
<feature type="transmembrane region" description="Helical" evidence="5">
    <location>
        <begin position="217"/>
        <end position="236"/>
    </location>
</feature>
<evidence type="ECO:0000256" key="1">
    <source>
        <dbReference type="ARBA" id="ARBA00004141"/>
    </source>
</evidence>
<evidence type="ECO:0000256" key="5">
    <source>
        <dbReference type="SAM" id="Phobius"/>
    </source>
</evidence>
<dbReference type="FunFam" id="2.70.170.10:FF:000028">
    <property type="entry name" value="AcetylCholine Receptor"/>
    <property type="match status" value="1"/>
</dbReference>
<dbReference type="Gene3D" id="1.20.58.390">
    <property type="entry name" value="Neurotransmitter-gated ion-channel transmembrane domain"/>
    <property type="match status" value="1"/>
</dbReference>
<keyword evidence="3 5" id="KW-1133">Transmembrane helix</keyword>
<dbReference type="GO" id="GO:0005230">
    <property type="term" value="F:extracellular ligand-gated monoatomic ion channel activity"/>
    <property type="evidence" value="ECO:0007669"/>
    <property type="project" value="InterPro"/>
</dbReference>
<keyword evidence="2 5" id="KW-0812">Transmembrane</keyword>
<evidence type="ECO:0000313" key="7">
    <source>
        <dbReference type="Proteomes" id="UP000887566"/>
    </source>
</evidence>
<evidence type="ECO:0000256" key="4">
    <source>
        <dbReference type="ARBA" id="ARBA00023136"/>
    </source>
</evidence>
<dbReference type="SUPFAM" id="SSF90112">
    <property type="entry name" value="Neurotransmitter-gated ion-channel transmembrane pore"/>
    <property type="match status" value="1"/>
</dbReference>
<accession>A0A914X191</accession>
<dbReference type="PRINTS" id="PR00252">
    <property type="entry name" value="NRIONCHANNEL"/>
</dbReference>
<dbReference type="InterPro" id="IPR006202">
    <property type="entry name" value="Neur_chan_lig-bd"/>
</dbReference>
<sequence length="260" mass="29856">MLVKIGINLISLLDVNEPQEYIKLAVSCDQRWHDDFLIWDPEKFNGTTSITVPADMVWIPDVTVVSTVLDPEYITEKEYQNVIIIFNGDVTLQFAYVLSNRCEMKTDNFPFDSQECVVKLSSWSFTINKMILEHIDGQRPIQNPNTEWDVFPYTNETTDSYFGSEYPFREIFYRIKIKRKSSYYVWVIITPTFIIAALSIAGIFAPFSSTGDREEKVSLGLTTLLTLAVILSLVTGEMPRSTKLPLLGQLIPFSTDFWLM</sequence>
<dbReference type="PANTHER" id="PTHR18945">
    <property type="entry name" value="NEUROTRANSMITTER GATED ION CHANNEL"/>
    <property type="match status" value="1"/>
</dbReference>
<dbReference type="WBParaSite" id="PSAMB.scaffold6056size10291.g27824.t1">
    <property type="protein sequence ID" value="PSAMB.scaffold6056size10291.g27824.t1"/>
    <property type="gene ID" value="PSAMB.scaffold6056size10291.g27824"/>
</dbReference>
<protein>
    <submittedName>
        <fullName evidence="8">Neurotransmitter-gated ion-channel ligand-binding domain-containing protein</fullName>
    </submittedName>
</protein>
<dbReference type="Proteomes" id="UP000887566">
    <property type="component" value="Unplaced"/>
</dbReference>
<evidence type="ECO:0000256" key="2">
    <source>
        <dbReference type="ARBA" id="ARBA00022692"/>
    </source>
</evidence>
<dbReference type="InterPro" id="IPR036719">
    <property type="entry name" value="Neuro-gated_channel_TM_sf"/>
</dbReference>
<evidence type="ECO:0000256" key="3">
    <source>
        <dbReference type="ARBA" id="ARBA00022989"/>
    </source>
</evidence>
<dbReference type="GO" id="GO:0004888">
    <property type="term" value="F:transmembrane signaling receptor activity"/>
    <property type="evidence" value="ECO:0007669"/>
    <property type="project" value="InterPro"/>
</dbReference>
<comment type="subcellular location">
    <subcellularLocation>
        <location evidence="1">Membrane</location>
        <topology evidence="1">Multi-pass membrane protein</topology>
    </subcellularLocation>
</comment>
<organism evidence="7 8">
    <name type="scientific">Plectus sambesii</name>
    <dbReference type="NCBI Taxonomy" id="2011161"/>
    <lineage>
        <taxon>Eukaryota</taxon>
        <taxon>Metazoa</taxon>
        <taxon>Ecdysozoa</taxon>
        <taxon>Nematoda</taxon>
        <taxon>Chromadorea</taxon>
        <taxon>Plectida</taxon>
        <taxon>Plectina</taxon>
        <taxon>Plectoidea</taxon>
        <taxon>Plectidae</taxon>
        <taxon>Plectus</taxon>
    </lineage>
</organism>
<evidence type="ECO:0000259" key="6">
    <source>
        <dbReference type="Pfam" id="PF02931"/>
    </source>
</evidence>
<keyword evidence="4 5" id="KW-0472">Membrane</keyword>
<keyword evidence="7" id="KW-1185">Reference proteome</keyword>
<proteinExistence type="predicted"/>
<dbReference type="AlphaFoldDB" id="A0A914X191"/>
<dbReference type="SUPFAM" id="SSF63712">
    <property type="entry name" value="Nicotinic receptor ligand binding domain-like"/>
    <property type="match status" value="1"/>
</dbReference>
<dbReference type="GO" id="GO:0016020">
    <property type="term" value="C:membrane"/>
    <property type="evidence" value="ECO:0007669"/>
    <property type="project" value="UniProtKB-SubCell"/>
</dbReference>
<evidence type="ECO:0000313" key="8">
    <source>
        <dbReference type="WBParaSite" id="PSAMB.scaffold6056size10291.g27824.t1"/>
    </source>
</evidence>
<feature type="transmembrane region" description="Helical" evidence="5">
    <location>
        <begin position="183"/>
        <end position="205"/>
    </location>
</feature>
<feature type="domain" description="Neurotransmitter-gated ion-channel ligand-binding" evidence="6">
    <location>
        <begin position="2"/>
        <end position="179"/>
    </location>
</feature>
<dbReference type="InterPro" id="IPR038050">
    <property type="entry name" value="Neuro_actylchol_rec"/>
</dbReference>
<reference evidence="8" key="1">
    <citation type="submission" date="2022-11" db="UniProtKB">
        <authorList>
            <consortium name="WormBaseParasite"/>
        </authorList>
    </citation>
    <scope>IDENTIFICATION</scope>
</reference>